<gene>
    <name evidence="1" type="ORF">LCGC14_0832820</name>
</gene>
<dbReference type="Gene3D" id="3.30.530.20">
    <property type="match status" value="1"/>
</dbReference>
<dbReference type="InterPro" id="IPR019587">
    <property type="entry name" value="Polyketide_cyclase/dehydratase"/>
</dbReference>
<evidence type="ECO:0000313" key="1">
    <source>
        <dbReference type="EMBL" id="KKN30562.1"/>
    </source>
</evidence>
<reference evidence="1" key="1">
    <citation type="journal article" date="2015" name="Nature">
        <title>Complex archaea that bridge the gap between prokaryotes and eukaryotes.</title>
        <authorList>
            <person name="Spang A."/>
            <person name="Saw J.H."/>
            <person name="Jorgensen S.L."/>
            <person name="Zaremba-Niedzwiedzka K."/>
            <person name="Martijn J."/>
            <person name="Lind A.E."/>
            <person name="van Eijk R."/>
            <person name="Schleper C."/>
            <person name="Guy L."/>
            <person name="Ettema T.J."/>
        </authorList>
    </citation>
    <scope>NUCLEOTIDE SEQUENCE</scope>
</reference>
<dbReference type="SUPFAM" id="SSF55961">
    <property type="entry name" value="Bet v1-like"/>
    <property type="match status" value="1"/>
</dbReference>
<sequence length="143" mass="16551">MQRYEKKIKIESSPEKIYNIVLDDFNTPKWNPTVSAVIETENNKIQLDTDLGGFTITNTETDENKSVIWRMEESDLESIEYILTPKTKATEVTICIEFDNKKLLKLLKKTANLCLTGLKNYIEFIEKGGDPELYNKWDLLVTP</sequence>
<accession>A0A0F9Q0N0</accession>
<name>A0A0F9Q0N0_9ZZZZ</name>
<proteinExistence type="predicted"/>
<dbReference type="EMBL" id="LAZR01002397">
    <property type="protein sequence ID" value="KKN30562.1"/>
    <property type="molecule type" value="Genomic_DNA"/>
</dbReference>
<protein>
    <recommendedName>
        <fullName evidence="2">Coenzyme Q-binding protein COQ10 START domain-containing protein</fullName>
    </recommendedName>
</protein>
<dbReference type="Pfam" id="PF10604">
    <property type="entry name" value="Polyketide_cyc2"/>
    <property type="match status" value="1"/>
</dbReference>
<evidence type="ECO:0008006" key="2">
    <source>
        <dbReference type="Google" id="ProtNLM"/>
    </source>
</evidence>
<dbReference type="AlphaFoldDB" id="A0A0F9Q0N0"/>
<organism evidence="1">
    <name type="scientific">marine sediment metagenome</name>
    <dbReference type="NCBI Taxonomy" id="412755"/>
    <lineage>
        <taxon>unclassified sequences</taxon>
        <taxon>metagenomes</taxon>
        <taxon>ecological metagenomes</taxon>
    </lineage>
</organism>
<dbReference type="InterPro" id="IPR023393">
    <property type="entry name" value="START-like_dom_sf"/>
</dbReference>
<comment type="caution">
    <text evidence="1">The sequence shown here is derived from an EMBL/GenBank/DDBJ whole genome shotgun (WGS) entry which is preliminary data.</text>
</comment>